<sequence>MGAAESKLSFRKNVFALYEQQASRAMRAERADSARTTRGRTRAVLDILPPNPARAPAVGMDGRTDGQAIPPENHGFWDSFLQLPDSAEDVFNLVSPKDIRKIIQDRPENIETLIQKAAARILGFVQISSTPALDGFRDVLNAVRILTRTLPFVFELEDGGALETKIFWSNDIQDASSSAAAESAEAPIPTLGSRLALAVVQLLFFKRFTISESVGGNENVQYAIWQRGVGANVAIAPSKDESIRRTEVLRLLLTLLSRTLYVKPSSLIATDNPWARIITTRLGKKPVLALLCSLINTIVSYDPIGWAALPYNHASFFAANSMPSIISGAADSSPLASQLLFGDITEALVTVCIQTLTVLLDYKSWEAPSSARVRKASTRPSLADPATQDQAEAATDTPASTTMSGTANDFRYYMGKLHRPADFSIIASGITRLLRNPLDAGKAYLPGSTKKVALTSELVALLWTLINTNEGFLRHVVELPHVLVIIEALLSVCLEVRRDPSRAGALRLACFTLHILSQERGFGIALNEPFDMSSVGSLSKHFPIFSSGCWADFLFLSIYVILSTTGPTRPVILTLQEPLMVVLTNASPLVKSMTATTANKMISLFDVFSSPAFLLSKEHNFRLLFYLLDMFNNIVQYQFAGNAQLIYSIVRHKERIVQLSSLTLEKAIAEVERMRTLDAQRRAGLSRAGSTASAAPAESAKDSAVPPWRESRDKQSAPAESEQAGDQPAPTALSEKARGKLPERESESLRSSGVQSTTPGAGLVASPDAKIAEAADVASPNATAPAEFQSKSGFRPTEEWFNFWRSQLQLFVILQLVDYLGPRIEQFCIENGLNDDRRVVEFLSKETVVGVLPQPHPIVMRRFTYTDSMHVWFTSYFWGTVYLKGTEASDAETAKLCPPIWLGTGIQLFQVRTTPAK</sequence>
<reference evidence="2 3" key="1">
    <citation type="submission" date="2023-09" db="EMBL/GenBank/DDBJ databases">
        <title>Pangenome analysis of Batrachochytrium dendrobatidis and related Chytrids.</title>
        <authorList>
            <person name="Yacoub M.N."/>
            <person name="Stajich J.E."/>
            <person name="James T.Y."/>
        </authorList>
    </citation>
    <scope>NUCLEOTIDE SEQUENCE [LARGE SCALE GENOMIC DNA]</scope>
    <source>
        <strain evidence="2 3">JEL0888</strain>
    </source>
</reference>
<evidence type="ECO:0000256" key="1">
    <source>
        <dbReference type="SAM" id="MobiDB-lite"/>
    </source>
</evidence>
<proteinExistence type="predicted"/>
<feature type="region of interest" description="Disordered" evidence="1">
    <location>
        <begin position="682"/>
        <end position="764"/>
    </location>
</feature>
<evidence type="ECO:0008006" key="4">
    <source>
        <dbReference type="Google" id="ProtNLM"/>
    </source>
</evidence>
<dbReference type="Pfam" id="PF12722">
    <property type="entry name" value="Hid1"/>
    <property type="match status" value="2"/>
</dbReference>
<comment type="caution">
    <text evidence="2">The sequence shown here is derived from an EMBL/GenBank/DDBJ whole genome shotgun (WGS) entry which is preliminary data.</text>
</comment>
<evidence type="ECO:0000313" key="2">
    <source>
        <dbReference type="EMBL" id="KAL2916809.1"/>
    </source>
</evidence>
<organism evidence="2 3">
    <name type="scientific">Polyrhizophydium stewartii</name>
    <dbReference type="NCBI Taxonomy" id="2732419"/>
    <lineage>
        <taxon>Eukaryota</taxon>
        <taxon>Fungi</taxon>
        <taxon>Fungi incertae sedis</taxon>
        <taxon>Chytridiomycota</taxon>
        <taxon>Chytridiomycota incertae sedis</taxon>
        <taxon>Chytridiomycetes</taxon>
        <taxon>Rhizophydiales</taxon>
        <taxon>Rhizophydiales incertae sedis</taxon>
        <taxon>Polyrhizophydium</taxon>
    </lineage>
</organism>
<dbReference type="InterPro" id="IPR026705">
    <property type="entry name" value="Hid-1/Ecm30"/>
</dbReference>
<dbReference type="Proteomes" id="UP001527925">
    <property type="component" value="Unassembled WGS sequence"/>
</dbReference>
<feature type="compositionally biased region" description="Basic and acidic residues" evidence="1">
    <location>
        <begin position="735"/>
        <end position="748"/>
    </location>
</feature>
<protein>
    <recommendedName>
        <fullName evidence="4">High-temperature-induced dauer-formation protein</fullName>
    </recommendedName>
</protein>
<keyword evidence="3" id="KW-1185">Reference proteome</keyword>
<name>A0ABR4NBA4_9FUNG</name>
<feature type="region of interest" description="Disordered" evidence="1">
    <location>
        <begin position="376"/>
        <end position="402"/>
    </location>
</feature>
<evidence type="ECO:0000313" key="3">
    <source>
        <dbReference type="Proteomes" id="UP001527925"/>
    </source>
</evidence>
<dbReference type="PANTHER" id="PTHR21575">
    <property type="entry name" value="PROTEIN HID1"/>
    <property type="match status" value="1"/>
</dbReference>
<dbReference type="EMBL" id="JADGIZ020000014">
    <property type="protein sequence ID" value="KAL2916809.1"/>
    <property type="molecule type" value="Genomic_DNA"/>
</dbReference>
<accession>A0ABR4NBA4</accession>
<gene>
    <name evidence="2" type="ORF">HK105_203588</name>
</gene>
<dbReference type="PANTHER" id="PTHR21575:SF12">
    <property type="entry name" value="PROTEIN HID1"/>
    <property type="match status" value="1"/>
</dbReference>
<feature type="compositionally biased region" description="Low complexity" evidence="1">
    <location>
        <begin position="383"/>
        <end position="399"/>
    </location>
</feature>